<dbReference type="OrthoDB" id="5525214at2"/>
<sequence>MKPSLLALAVLLAALATPALALQGPVSDDQVAQRIIDQSIAAYPGPCACPYNRARNGSSCGRRSAYSRAGGYDTLCYREDVSDEDIQAYRQRHGLTPGSGVGKRTQ</sequence>
<evidence type="ECO:0000313" key="2">
    <source>
        <dbReference type="EMBL" id="AIR87734.1"/>
    </source>
</evidence>
<dbReference type="Proteomes" id="UP000029493">
    <property type="component" value="Chromosome"/>
</dbReference>
<keyword evidence="1" id="KW-0732">Signal</keyword>
<name>A0A089WKT9_9PSED</name>
<protein>
    <submittedName>
        <fullName evidence="2">Uncharacterized protein</fullName>
    </submittedName>
</protein>
<dbReference type="eggNOG" id="COG3103">
    <property type="taxonomic scope" value="Bacteria"/>
</dbReference>
<proteinExistence type="predicted"/>
<dbReference type="AlphaFoldDB" id="A0A089WKT9"/>
<organism evidence="2 3">
    <name type="scientific">Pseudomonas cremoricolorata</name>
    <dbReference type="NCBI Taxonomy" id="157783"/>
    <lineage>
        <taxon>Bacteria</taxon>
        <taxon>Pseudomonadati</taxon>
        <taxon>Pseudomonadota</taxon>
        <taxon>Gammaproteobacteria</taxon>
        <taxon>Pseudomonadales</taxon>
        <taxon>Pseudomonadaceae</taxon>
        <taxon>Pseudomonas</taxon>
    </lineage>
</organism>
<feature type="chain" id="PRO_5001850970" evidence="1">
    <location>
        <begin position="22"/>
        <end position="106"/>
    </location>
</feature>
<accession>A0A089WKT9</accession>
<dbReference type="KEGG" id="psw:LK03_00105"/>
<feature type="signal peptide" evidence="1">
    <location>
        <begin position="1"/>
        <end position="21"/>
    </location>
</feature>
<dbReference type="EMBL" id="CP009455">
    <property type="protein sequence ID" value="AIR87734.1"/>
    <property type="molecule type" value="Genomic_DNA"/>
</dbReference>
<reference evidence="2 3" key="1">
    <citation type="submission" date="2014-09" db="EMBL/GenBank/DDBJ databases">
        <authorList>
            <person name="Chan K.-G."/>
        </authorList>
    </citation>
    <scope>NUCLEOTIDE SEQUENCE [LARGE SCALE GENOMIC DNA]</scope>
    <source>
        <strain evidence="2 3">ND07</strain>
    </source>
</reference>
<evidence type="ECO:0000256" key="1">
    <source>
        <dbReference type="SAM" id="SignalP"/>
    </source>
</evidence>
<gene>
    <name evidence="2" type="ORF">LK03_00105</name>
</gene>
<dbReference type="STRING" id="157783.LK03_00105"/>
<keyword evidence="3" id="KW-1185">Reference proteome</keyword>
<evidence type="ECO:0000313" key="3">
    <source>
        <dbReference type="Proteomes" id="UP000029493"/>
    </source>
</evidence>
<dbReference type="RefSeq" id="WP_038410547.1">
    <property type="nucleotide sequence ID" value="NZ_CP009455.1"/>
</dbReference>